<feature type="compositionally biased region" description="Low complexity" evidence="1">
    <location>
        <begin position="188"/>
        <end position="212"/>
    </location>
</feature>
<dbReference type="Pfam" id="PF01471">
    <property type="entry name" value="PG_binding_1"/>
    <property type="match status" value="1"/>
</dbReference>
<evidence type="ECO:0000313" key="4">
    <source>
        <dbReference type="EMBL" id="WTW64283.1"/>
    </source>
</evidence>
<gene>
    <name evidence="4" type="ORF">OG549_28600</name>
</gene>
<keyword evidence="2" id="KW-0472">Membrane</keyword>
<feature type="region of interest" description="Disordered" evidence="1">
    <location>
        <begin position="274"/>
        <end position="298"/>
    </location>
</feature>
<dbReference type="SUPFAM" id="SSF47090">
    <property type="entry name" value="PGBD-like"/>
    <property type="match status" value="1"/>
</dbReference>
<sequence>MTGHGCPECGAERGVDGRPGCACAERAAATLHAERVAEVAAAEDFDPLRIRPYVMLPNASAGPPAAAPEAMSEQTMRLGAVPAAETPAADPEPPSPAEAPRRRRRLAAPAIAAGVAVVIGTAAFASALFAGDPTPKRALPAVADTAVPYSGTGTDTASAEAPSAVPSRTKKAAPSRSPSVRPSPTPSGPKAASPTPSKPASTPSATASGQPSNSPDGKPLAPPPSTTLRRGDSGPAVLELQEQLGQLGLYTGSADGTFGSRTERAVRDFQSYMGIDGDPAGVYGPPTRHALESMTDRP</sequence>
<evidence type="ECO:0000256" key="1">
    <source>
        <dbReference type="SAM" id="MobiDB-lite"/>
    </source>
</evidence>
<evidence type="ECO:0000259" key="3">
    <source>
        <dbReference type="Pfam" id="PF01471"/>
    </source>
</evidence>
<keyword evidence="2" id="KW-1133">Transmembrane helix</keyword>
<dbReference type="InterPro" id="IPR036366">
    <property type="entry name" value="PGBDSf"/>
</dbReference>
<feature type="domain" description="Peptidoglycan binding-like" evidence="3">
    <location>
        <begin position="233"/>
        <end position="291"/>
    </location>
</feature>
<feature type="region of interest" description="Disordered" evidence="1">
    <location>
        <begin position="152"/>
        <end position="236"/>
    </location>
</feature>
<reference evidence="4" key="1">
    <citation type="submission" date="2022-10" db="EMBL/GenBank/DDBJ databases">
        <title>The complete genomes of actinobacterial strains from the NBC collection.</title>
        <authorList>
            <person name="Joergensen T.S."/>
            <person name="Alvarez Arevalo M."/>
            <person name="Sterndorff E.B."/>
            <person name="Faurdal D."/>
            <person name="Vuksanovic O."/>
            <person name="Mourched A.-S."/>
            <person name="Charusanti P."/>
            <person name="Shaw S."/>
            <person name="Blin K."/>
            <person name="Weber T."/>
        </authorList>
    </citation>
    <scope>NUCLEOTIDE SEQUENCE</scope>
    <source>
        <strain evidence="4">NBC_00003</strain>
    </source>
</reference>
<organism evidence="4">
    <name type="scientific">Streptomyces sp. NBC_00003</name>
    <dbReference type="NCBI Taxonomy" id="2903608"/>
    <lineage>
        <taxon>Bacteria</taxon>
        <taxon>Bacillati</taxon>
        <taxon>Actinomycetota</taxon>
        <taxon>Actinomycetes</taxon>
        <taxon>Kitasatosporales</taxon>
        <taxon>Streptomycetaceae</taxon>
        <taxon>Streptomyces</taxon>
    </lineage>
</organism>
<keyword evidence="2" id="KW-0812">Transmembrane</keyword>
<feature type="region of interest" description="Disordered" evidence="1">
    <location>
        <begin position="83"/>
        <end position="103"/>
    </location>
</feature>
<dbReference type="InterPro" id="IPR002477">
    <property type="entry name" value="Peptidoglycan-bd-like"/>
</dbReference>
<dbReference type="InterPro" id="IPR036365">
    <property type="entry name" value="PGBD-like_sf"/>
</dbReference>
<protein>
    <submittedName>
        <fullName evidence="4">Peptidoglycan-binding protein</fullName>
    </submittedName>
</protein>
<dbReference type="Gene3D" id="1.10.101.10">
    <property type="entry name" value="PGBD-like superfamily/PGBD"/>
    <property type="match status" value="1"/>
</dbReference>
<dbReference type="AlphaFoldDB" id="A0AAU2VAG6"/>
<feature type="transmembrane region" description="Helical" evidence="2">
    <location>
        <begin position="106"/>
        <end position="130"/>
    </location>
</feature>
<name>A0AAU2VAG6_9ACTN</name>
<proteinExistence type="predicted"/>
<accession>A0AAU2VAG6</accession>
<feature type="compositionally biased region" description="Basic and acidic residues" evidence="1">
    <location>
        <begin position="289"/>
        <end position="298"/>
    </location>
</feature>
<evidence type="ECO:0000256" key="2">
    <source>
        <dbReference type="SAM" id="Phobius"/>
    </source>
</evidence>
<dbReference type="EMBL" id="CP108318">
    <property type="protein sequence ID" value="WTW64283.1"/>
    <property type="molecule type" value="Genomic_DNA"/>
</dbReference>